<evidence type="ECO:0000313" key="4">
    <source>
        <dbReference type="Proteomes" id="UP000310314"/>
    </source>
</evidence>
<accession>A0A5S3PSH2</accession>
<keyword evidence="1" id="KW-1133">Transmembrane helix</keyword>
<keyword evidence="1" id="KW-0812">Transmembrane</keyword>
<comment type="caution">
    <text evidence="3">The sequence shown here is derived from an EMBL/GenBank/DDBJ whole genome shotgun (WGS) entry which is preliminary data.</text>
</comment>
<feature type="transmembrane region" description="Helical" evidence="1">
    <location>
        <begin position="74"/>
        <end position="95"/>
    </location>
</feature>
<keyword evidence="4" id="KW-1185">Reference proteome</keyword>
<dbReference type="InterPro" id="IPR046947">
    <property type="entry name" value="LytR-like"/>
</dbReference>
<name>A0A5S3PSH2_9FLAO</name>
<sequence length="259" mass="30247">MILASKRITSGSNQYLLLIGIVLLSVVVTRDIIHSSIKDYSFYLSESLLFSTFWLLFIPLTVVCKREAKKRFNITLPVILSILQLTAFSLFVFSVSTLFFEDSFEFYRTLINTTSKYGLVCVLFYGFCNFLFVNDKSILEKGTYQKTKRKIKVNKKGKAILLDCDEIIYVKSDKPYIALITKDRTYLHKCSLKTFLREYATKNFLQVHKSVIVNTEDVVSYTSRKNGDYDLYLTNEHLVRVSRNYSRNFKSFFENIRLE</sequence>
<dbReference type="InterPro" id="IPR007492">
    <property type="entry name" value="LytTR_DNA-bd_dom"/>
</dbReference>
<reference evidence="3 4" key="1">
    <citation type="submission" date="2019-05" db="EMBL/GenBank/DDBJ databases">
        <authorList>
            <person name="Zhang J.-Y."/>
            <person name="Feg X."/>
            <person name="Du Z.-J."/>
        </authorList>
    </citation>
    <scope>NUCLEOTIDE SEQUENCE [LARGE SCALE GENOMIC DNA]</scope>
    <source>
        <strain evidence="3 4">RZ26</strain>
    </source>
</reference>
<feature type="transmembrane region" description="Helical" evidence="1">
    <location>
        <begin position="15"/>
        <end position="34"/>
    </location>
</feature>
<dbReference type="RefSeq" id="WP_138655825.1">
    <property type="nucleotide sequence ID" value="NZ_VATY01000001.1"/>
</dbReference>
<dbReference type="PANTHER" id="PTHR37299">
    <property type="entry name" value="TRANSCRIPTIONAL REGULATOR-RELATED"/>
    <property type="match status" value="1"/>
</dbReference>
<dbReference type="AlphaFoldDB" id="A0A5S3PSH2"/>
<proteinExistence type="predicted"/>
<dbReference type="Gene3D" id="2.40.50.1020">
    <property type="entry name" value="LytTr DNA-binding domain"/>
    <property type="match status" value="1"/>
</dbReference>
<feature type="transmembrane region" description="Helical" evidence="1">
    <location>
        <begin position="115"/>
        <end position="133"/>
    </location>
</feature>
<dbReference type="OrthoDB" id="2962330at2"/>
<feature type="domain" description="HTH LytTR-type" evidence="2">
    <location>
        <begin position="151"/>
        <end position="255"/>
    </location>
</feature>
<feature type="transmembrane region" description="Helical" evidence="1">
    <location>
        <begin position="40"/>
        <end position="62"/>
    </location>
</feature>
<dbReference type="PROSITE" id="PS50930">
    <property type="entry name" value="HTH_LYTTR"/>
    <property type="match status" value="1"/>
</dbReference>
<dbReference type="PANTHER" id="PTHR37299:SF1">
    <property type="entry name" value="STAGE 0 SPORULATION PROTEIN A HOMOLOG"/>
    <property type="match status" value="1"/>
</dbReference>
<dbReference type="Proteomes" id="UP000310314">
    <property type="component" value="Unassembled WGS sequence"/>
</dbReference>
<organism evidence="3 4">
    <name type="scientific">Maribacter algarum</name>
    <name type="common">ex Zhang et al. 2020</name>
    <dbReference type="NCBI Taxonomy" id="2578118"/>
    <lineage>
        <taxon>Bacteria</taxon>
        <taxon>Pseudomonadati</taxon>
        <taxon>Bacteroidota</taxon>
        <taxon>Flavobacteriia</taxon>
        <taxon>Flavobacteriales</taxon>
        <taxon>Flavobacteriaceae</taxon>
        <taxon>Maribacter</taxon>
    </lineage>
</organism>
<evidence type="ECO:0000256" key="1">
    <source>
        <dbReference type="SAM" id="Phobius"/>
    </source>
</evidence>
<gene>
    <name evidence="3" type="ORF">FEE95_00220</name>
</gene>
<protein>
    <submittedName>
        <fullName evidence="3">LytTR family transcriptional regulator</fullName>
    </submittedName>
</protein>
<dbReference type="GO" id="GO:0003677">
    <property type="term" value="F:DNA binding"/>
    <property type="evidence" value="ECO:0007669"/>
    <property type="project" value="InterPro"/>
</dbReference>
<dbReference type="SMART" id="SM00850">
    <property type="entry name" value="LytTR"/>
    <property type="match status" value="1"/>
</dbReference>
<evidence type="ECO:0000259" key="2">
    <source>
        <dbReference type="PROSITE" id="PS50930"/>
    </source>
</evidence>
<dbReference type="Pfam" id="PF04397">
    <property type="entry name" value="LytTR"/>
    <property type="match status" value="1"/>
</dbReference>
<evidence type="ECO:0000313" key="3">
    <source>
        <dbReference type="EMBL" id="TMM57893.1"/>
    </source>
</evidence>
<keyword evidence="1" id="KW-0472">Membrane</keyword>
<dbReference type="GO" id="GO:0000156">
    <property type="term" value="F:phosphorelay response regulator activity"/>
    <property type="evidence" value="ECO:0007669"/>
    <property type="project" value="InterPro"/>
</dbReference>
<dbReference type="EMBL" id="VATY01000001">
    <property type="protein sequence ID" value="TMM57893.1"/>
    <property type="molecule type" value="Genomic_DNA"/>
</dbReference>